<feature type="domain" description="PPIase FKBP-type" evidence="8">
    <location>
        <begin position="230"/>
        <end position="318"/>
    </location>
</feature>
<reference evidence="9 10" key="1">
    <citation type="submission" date="2018-08" db="EMBL/GenBank/DDBJ databases">
        <title>Sequencing the genomes of 1000 actinobacteria strains.</title>
        <authorList>
            <person name="Klenk H.-P."/>
        </authorList>
    </citation>
    <scope>NUCLEOTIDE SEQUENCE [LARGE SCALE GENOMIC DNA]</scope>
    <source>
        <strain evidence="9 10">DSM 22891</strain>
    </source>
</reference>
<evidence type="ECO:0000256" key="7">
    <source>
        <dbReference type="SAM" id="SignalP"/>
    </source>
</evidence>
<proteinExistence type="predicted"/>
<dbReference type="OrthoDB" id="25996at2"/>
<evidence type="ECO:0000256" key="2">
    <source>
        <dbReference type="ARBA" id="ARBA00013194"/>
    </source>
</evidence>
<evidence type="ECO:0000313" key="9">
    <source>
        <dbReference type="EMBL" id="REF38360.1"/>
    </source>
</evidence>
<dbReference type="EC" id="5.2.1.8" evidence="2 5"/>
<dbReference type="InterPro" id="IPR044609">
    <property type="entry name" value="FKBP2/11"/>
</dbReference>
<organism evidence="9 10">
    <name type="scientific">Thermasporomyces composti</name>
    <dbReference type="NCBI Taxonomy" id="696763"/>
    <lineage>
        <taxon>Bacteria</taxon>
        <taxon>Bacillati</taxon>
        <taxon>Actinomycetota</taxon>
        <taxon>Actinomycetes</taxon>
        <taxon>Propionibacteriales</taxon>
        <taxon>Nocardioidaceae</taxon>
        <taxon>Thermasporomyces</taxon>
    </lineage>
</organism>
<evidence type="ECO:0000256" key="1">
    <source>
        <dbReference type="ARBA" id="ARBA00000971"/>
    </source>
</evidence>
<dbReference type="PROSITE" id="PS51257">
    <property type="entry name" value="PROKAR_LIPOPROTEIN"/>
    <property type="match status" value="1"/>
</dbReference>
<evidence type="ECO:0000313" key="10">
    <source>
        <dbReference type="Proteomes" id="UP000256485"/>
    </source>
</evidence>
<dbReference type="EMBL" id="QTUC01000001">
    <property type="protein sequence ID" value="REF38360.1"/>
    <property type="molecule type" value="Genomic_DNA"/>
</dbReference>
<feature type="chain" id="PRO_5039244444" description="peptidylprolyl isomerase" evidence="7">
    <location>
        <begin position="19"/>
        <end position="323"/>
    </location>
</feature>
<dbReference type="AlphaFoldDB" id="A0A3D9VE08"/>
<feature type="region of interest" description="Disordered" evidence="6">
    <location>
        <begin position="176"/>
        <end position="206"/>
    </location>
</feature>
<evidence type="ECO:0000256" key="6">
    <source>
        <dbReference type="SAM" id="MobiDB-lite"/>
    </source>
</evidence>
<gene>
    <name evidence="9" type="ORF">DFJ64_3837</name>
</gene>
<dbReference type="PROSITE" id="PS50059">
    <property type="entry name" value="FKBP_PPIASE"/>
    <property type="match status" value="2"/>
</dbReference>
<dbReference type="PANTHER" id="PTHR45779:SF7">
    <property type="entry name" value="PEPTIDYLPROLYL ISOMERASE"/>
    <property type="match status" value="1"/>
</dbReference>
<evidence type="ECO:0000259" key="8">
    <source>
        <dbReference type="PROSITE" id="PS50059"/>
    </source>
</evidence>
<dbReference type="SUPFAM" id="SSF54534">
    <property type="entry name" value="FKBP-like"/>
    <property type="match status" value="2"/>
</dbReference>
<accession>A0A3D9VE08</accession>
<keyword evidence="7" id="KW-0732">Signal</keyword>
<evidence type="ECO:0000256" key="4">
    <source>
        <dbReference type="ARBA" id="ARBA00023235"/>
    </source>
</evidence>
<sequence>MRRLLALLFSSLVLVVAAGCGSSSDSSDSSGSPKPKTASLDSVKVTGAPDEKPKVGFQKPFSVTTTQSKVLRDGDGPTLKEGQQIVVDYVGINGRDQSEFDSSWQRGEPAAFSLKRGQLIDGFVTGLVGKSVGDRVLLAIPPEDGYGEQGNPQAGIEGTDTLLFVIDVRDAYTPLSKAEGEQVTPPEGLPTVDVDEKGIPSSVKVPKTDAPKELVAAPLIRGEGAKVTADSTVTLHYTAVNWRTGKEFDSTWKRGAFITLPLRQTPVKGLSEGLVDQTVGSRVLLVLPPDKGLGQDIPEADLKKTDTLVFVVDILHARQADAG</sequence>
<keyword evidence="3 5" id="KW-0697">Rotamase</keyword>
<comment type="caution">
    <text evidence="9">The sequence shown here is derived from an EMBL/GenBank/DDBJ whole genome shotgun (WGS) entry which is preliminary data.</text>
</comment>
<feature type="compositionally biased region" description="Low complexity" evidence="6">
    <location>
        <begin position="22"/>
        <end position="32"/>
    </location>
</feature>
<keyword evidence="10" id="KW-1185">Reference proteome</keyword>
<feature type="region of interest" description="Disordered" evidence="6">
    <location>
        <begin position="22"/>
        <end position="58"/>
    </location>
</feature>
<dbReference type="RefSeq" id="WP_115851669.1">
    <property type="nucleotide sequence ID" value="NZ_QTUC01000001.1"/>
</dbReference>
<evidence type="ECO:0000256" key="3">
    <source>
        <dbReference type="ARBA" id="ARBA00023110"/>
    </source>
</evidence>
<evidence type="ECO:0000256" key="5">
    <source>
        <dbReference type="PROSITE-ProRule" id="PRU00277"/>
    </source>
</evidence>
<comment type="catalytic activity">
    <reaction evidence="1 5">
        <text>[protein]-peptidylproline (omega=180) = [protein]-peptidylproline (omega=0)</text>
        <dbReference type="Rhea" id="RHEA:16237"/>
        <dbReference type="Rhea" id="RHEA-COMP:10747"/>
        <dbReference type="Rhea" id="RHEA-COMP:10748"/>
        <dbReference type="ChEBI" id="CHEBI:83833"/>
        <dbReference type="ChEBI" id="CHEBI:83834"/>
        <dbReference type="EC" id="5.2.1.8"/>
    </reaction>
</comment>
<dbReference type="Gene3D" id="3.10.50.40">
    <property type="match status" value="2"/>
</dbReference>
<dbReference type="PANTHER" id="PTHR45779">
    <property type="entry name" value="PEPTIDYLPROLYL ISOMERASE"/>
    <property type="match status" value="1"/>
</dbReference>
<dbReference type="InterPro" id="IPR046357">
    <property type="entry name" value="PPIase_dom_sf"/>
</dbReference>
<dbReference type="GO" id="GO:0003755">
    <property type="term" value="F:peptidyl-prolyl cis-trans isomerase activity"/>
    <property type="evidence" value="ECO:0007669"/>
    <property type="project" value="UniProtKB-KW"/>
</dbReference>
<dbReference type="Pfam" id="PF00254">
    <property type="entry name" value="FKBP_C"/>
    <property type="match status" value="2"/>
</dbReference>
<feature type="domain" description="PPIase FKBP-type" evidence="8">
    <location>
        <begin position="82"/>
        <end position="172"/>
    </location>
</feature>
<feature type="signal peptide" evidence="7">
    <location>
        <begin position="1"/>
        <end position="18"/>
    </location>
</feature>
<name>A0A3D9VE08_THECX</name>
<keyword evidence="4 5" id="KW-0413">Isomerase</keyword>
<dbReference type="Proteomes" id="UP000256485">
    <property type="component" value="Unassembled WGS sequence"/>
</dbReference>
<protein>
    <recommendedName>
        <fullName evidence="2 5">peptidylprolyl isomerase</fullName>
        <ecNumber evidence="2 5">5.2.1.8</ecNumber>
    </recommendedName>
</protein>
<dbReference type="InterPro" id="IPR001179">
    <property type="entry name" value="PPIase_FKBP_dom"/>
</dbReference>